<feature type="DNA-binding region" description="H-T-H motif" evidence="2">
    <location>
        <begin position="28"/>
        <end position="47"/>
    </location>
</feature>
<evidence type="ECO:0000313" key="4">
    <source>
        <dbReference type="EMBL" id="MEZ0453672.1"/>
    </source>
</evidence>
<keyword evidence="7" id="KW-1185">Reference proteome</keyword>
<keyword evidence="1 2" id="KW-0238">DNA-binding</keyword>
<dbReference type="STRING" id="1123265.GCA_000686625_01206"/>
<evidence type="ECO:0000313" key="5">
    <source>
        <dbReference type="EMBL" id="VTR48234.1"/>
    </source>
</evidence>
<evidence type="ECO:0000313" key="7">
    <source>
        <dbReference type="Proteomes" id="UP001566204"/>
    </source>
</evidence>
<organism evidence="5 6">
    <name type="scientific">Sphingobacterium thalpophilum</name>
    <dbReference type="NCBI Taxonomy" id="259"/>
    <lineage>
        <taxon>Bacteria</taxon>
        <taxon>Pseudomonadati</taxon>
        <taxon>Bacteroidota</taxon>
        <taxon>Sphingobacteriia</taxon>
        <taxon>Sphingobacteriales</taxon>
        <taxon>Sphingobacteriaceae</taxon>
        <taxon>Sphingobacterium</taxon>
    </lineage>
</organism>
<dbReference type="GeneID" id="78464316"/>
<dbReference type="InterPro" id="IPR001647">
    <property type="entry name" value="HTH_TetR"/>
</dbReference>
<accession>A0A4U9VX47</accession>
<dbReference type="AlphaFoldDB" id="A0A4U9VX47"/>
<dbReference type="GO" id="GO:0003677">
    <property type="term" value="F:DNA binding"/>
    <property type="evidence" value="ECO:0007669"/>
    <property type="project" value="UniProtKB-UniRule"/>
</dbReference>
<dbReference type="Pfam" id="PF00440">
    <property type="entry name" value="TetR_N"/>
    <property type="match status" value="1"/>
</dbReference>
<evidence type="ECO:0000313" key="6">
    <source>
        <dbReference type="Proteomes" id="UP000308196"/>
    </source>
</evidence>
<evidence type="ECO:0000259" key="3">
    <source>
        <dbReference type="PROSITE" id="PS50977"/>
    </source>
</evidence>
<proteinExistence type="predicted"/>
<dbReference type="InterPro" id="IPR009057">
    <property type="entry name" value="Homeodomain-like_sf"/>
</dbReference>
<reference evidence="5 6" key="1">
    <citation type="submission" date="2019-05" db="EMBL/GenBank/DDBJ databases">
        <authorList>
            <consortium name="Pathogen Informatics"/>
        </authorList>
    </citation>
    <scope>NUCLEOTIDE SEQUENCE [LARGE SCALE GENOMIC DNA]</scope>
    <source>
        <strain evidence="5 6">NCTC11429</strain>
    </source>
</reference>
<evidence type="ECO:0000256" key="1">
    <source>
        <dbReference type="ARBA" id="ARBA00023125"/>
    </source>
</evidence>
<dbReference type="EMBL" id="LR590484">
    <property type="protein sequence ID" value="VTR48234.1"/>
    <property type="molecule type" value="Genomic_DNA"/>
</dbReference>
<name>A0A4U9VX47_9SPHI</name>
<evidence type="ECO:0000256" key="2">
    <source>
        <dbReference type="PROSITE-ProRule" id="PRU00335"/>
    </source>
</evidence>
<sequence>MTKKGDKIGHILHVTIDLLSKKGGENLSMRGVAKASNISLSNLQYYYPNKEALLKAAIAQYFSGCQEAIMARMEQSALDQASSGSIFFEQLLDLLLYNAKESDQAIMFREISALSSRNKDLELAIDAYYKDYCAWLTELIRPHAQLPEKVVCFLVPYLEGYAGVGTVLPLSKKEVVQMLLDIIKSTLNPLCSE</sequence>
<dbReference type="PROSITE" id="PS50977">
    <property type="entry name" value="HTH_TETR_2"/>
    <property type="match status" value="1"/>
</dbReference>
<protein>
    <submittedName>
        <fullName evidence="5">Pyrimidine utilization regulatory protein R</fullName>
    </submittedName>
    <submittedName>
        <fullName evidence="4">TetR/AcrR family transcriptional regulator</fullName>
    </submittedName>
</protein>
<dbReference type="EMBL" id="JBEOQB010000005">
    <property type="protein sequence ID" value="MEZ0453672.1"/>
    <property type="molecule type" value="Genomic_DNA"/>
</dbReference>
<dbReference type="SUPFAM" id="SSF46689">
    <property type="entry name" value="Homeodomain-like"/>
    <property type="match status" value="1"/>
</dbReference>
<dbReference type="RefSeq" id="WP_028068776.1">
    <property type="nucleotide sequence ID" value="NZ_JBEOQA010000002.1"/>
</dbReference>
<dbReference type="Proteomes" id="UP000308196">
    <property type="component" value="Chromosome"/>
</dbReference>
<dbReference type="Proteomes" id="UP001566204">
    <property type="component" value="Unassembled WGS sequence"/>
</dbReference>
<feature type="domain" description="HTH tetR-type" evidence="3">
    <location>
        <begin position="5"/>
        <end position="65"/>
    </location>
</feature>
<dbReference type="Gene3D" id="1.10.357.10">
    <property type="entry name" value="Tetracycline Repressor, domain 2"/>
    <property type="match status" value="1"/>
</dbReference>
<dbReference type="KEGG" id="stha:NCTC11429_03658"/>
<reference evidence="4 7" key="2">
    <citation type="submission" date="2024-06" db="EMBL/GenBank/DDBJ databases">
        <title>Soil Sphingobacterium thalpophilum.</title>
        <authorList>
            <person name="Yang J."/>
            <person name="Li J."/>
        </authorList>
    </citation>
    <scope>NUCLEOTIDE SEQUENCE [LARGE SCALE GENOMIC DNA]</scope>
    <source>
        <strain evidence="4 7">22g91tb</strain>
    </source>
</reference>
<gene>
    <name evidence="4" type="ORF">ABTW24_18930</name>
    <name evidence="5" type="ORF">NCTC11429_03658</name>
</gene>